<dbReference type="GO" id="GO:0000981">
    <property type="term" value="F:DNA-binding transcription factor activity, RNA polymerase II-specific"/>
    <property type="evidence" value="ECO:0007669"/>
    <property type="project" value="InterPro"/>
</dbReference>
<feature type="region of interest" description="Disordered" evidence="7">
    <location>
        <begin position="507"/>
        <end position="536"/>
    </location>
</feature>
<evidence type="ECO:0000256" key="2">
    <source>
        <dbReference type="ARBA" id="ARBA00022833"/>
    </source>
</evidence>
<dbReference type="PROSITE" id="PS50048">
    <property type="entry name" value="ZN2_CY6_FUNGAL_2"/>
    <property type="match status" value="1"/>
</dbReference>
<dbReference type="PRINTS" id="PR00755">
    <property type="entry name" value="AFLATOXINBRP"/>
</dbReference>
<protein>
    <recommendedName>
        <fullName evidence="8">Zn(2)-C6 fungal-type domain-containing protein</fullName>
    </recommendedName>
</protein>
<evidence type="ECO:0000259" key="8">
    <source>
        <dbReference type="PROSITE" id="PS50048"/>
    </source>
</evidence>
<dbReference type="GO" id="GO:0003677">
    <property type="term" value="F:DNA binding"/>
    <property type="evidence" value="ECO:0007669"/>
    <property type="project" value="UniProtKB-KW"/>
</dbReference>
<dbReference type="GeneID" id="70192360"/>
<dbReference type="InterPro" id="IPR052360">
    <property type="entry name" value="Transcr_Regulatory_Proteins"/>
</dbReference>
<keyword evidence="1" id="KW-0479">Metal-binding</keyword>
<keyword evidence="2" id="KW-0862">Zinc</keyword>
<dbReference type="Pfam" id="PF00172">
    <property type="entry name" value="Zn_clus"/>
    <property type="match status" value="1"/>
</dbReference>
<sequence>MDRQVPVVASIWKLLGSQQGAGNSTSRHGQKVRTGCAGCKAARVKCNEDRPACSRCRRRKTACVYPSVTHRTGAVCNDRRQLQPRPLLPAGSSGGGSSTGPATACPIVRITVPPGAVMKPWDGIYYETFRHRVILQLGDADGEFWRRTVLRESTRDTCIHSAILALGALARAQEQRAESSSRVPLCKMELGRGNQSKIGATGPDHYYPALAHYTRAIGQFRSLIATANSGRPSTTRSILIATVLFVAFEVMQGNTSAADQLGAYSVSLLRDTIMEGSLSGKRNGGDNESIIQPYSESLIAGKLDDDGVSEAEVALVRNTIFSSGLSPVYTKGRQVLFDLPMPSFYGAWPPGPEASRKVFSRLWERCIGLSALWYIRAQSTMHAVRGGNSDGRRRDGIPTADLPPRHHRERREILSVIAAWQSAVRHRLVVAARNKVQQGHDNPLEQGDNSPDAVYEHYWSMSVVINHCHDAMLHVFDSSSRSWESDDYSLSQIDAILSSAARRRRRAEGEGPVITTLPPSVAGTSSSSATESPSPRIHCVGQEGLMSVLAQTAQENRHPATRRRAMELWGRMVDGHSHWDVQSAYLGAMAVMQVEEEELRDKQREPRTGAIPLEYQYFWSSGSWNDDYSEFQAVLTAKVPGLDGIAVQRTVAMPALHR</sequence>
<gene>
    <name evidence="9" type="ORF">B0I36DRAFT_436311</name>
</gene>
<dbReference type="SMART" id="SM00066">
    <property type="entry name" value="GAL4"/>
    <property type="match status" value="1"/>
</dbReference>
<feature type="domain" description="Zn(2)-C6 fungal-type" evidence="8">
    <location>
        <begin position="35"/>
        <end position="65"/>
    </location>
</feature>
<organism evidence="9 10">
    <name type="scientific">Microdochium trichocladiopsis</name>
    <dbReference type="NCBI Taxonomy" id="1682393"/>
    <lineage>
        <taxon>Eukaryota</taxon>
        <taxon>Fungi</taxon>
        <taxon>Dikarya</taxon>
        <taxon>Ascomycota</taxon>
        <taxon>Pezizomycotina</taxon>
        <taxon>Sordariomycetes</taxon>
        <taxon>Xylariomycetidae</taxon>
        <taxon>Xylariales</taxon>
        <taxon>Microdochiaceae</taxon>
        <taxon>Microdochium</taxon>
    </lineage>
</organism>
<keyword evidence="10" id="KW-1185">Reference proteome</keyword>
<dbReference type="EMBL" id="JAGTJQ010000013">
    <property type="protein sequence ID" value="KAH7014251.1"/>
    <property type="molecule type" value="Genomic_DNA"/>
</dbReference>
<dbReference type="OrthoDB" id="2943660at2759"/>
<keyword evidence="3" id="KW-0805">Transcription regulation</keyword>
<dbReference type="CDD" id="cd00067">
    <property type="entry name" value="GAL4"/>
    <property type="match status" value="1"/>
</dbReference>
<reference evidence="9" key="1">
    <citation type="journal article" date="2021" name="Nat. Commun.">
        <title>Genetic determinants of endophytism in the Arabidopsis root mycobiome.</title>
        <authorList>
            <person name="Mesny F."/>
            <person name="Miyauchi S."/>
            <person name="Thiergart T."/>
            <person name="Pickel B."/>
            <person name="Atanasova L."/>
            <person name="Karlsson M."/>
            <person name="Huettel B."/>
            <person name="Barry K.W."/>
            <person name="Haridas S."/>
            <person name="Chen C."/>
            <person name="Bauer D."/>
            <person name="Andreopoulos W."/>
            <person name="Pangilinan J."/>
            <person name="LaButti K."/>
            <person name="Riley R."/>
            <person name="Lipzen A."/>
            <person name="Clum A."/>
            <person name="Drula E."/>
            <person name="Henrissat B."/>
            <person name="Kohler A."/>
            <person name="Grigoriev I.V."/>
            <person name="Martin F.M."/>
            <person name="Hacquard S."/>
        </authorList>
    </citation>
    <scope>NUCLEOTIDE SEQUENCE</scope>
    <source>
        <strain evidence="9">MPI-CAGE-CH-0230</strain>
    </source>
</reference>
<evidence type="ECO:0000256" key="1">
    <source>
        <dbReference type="ARBA" id="ARBA00022723"/>
    </source>
</evidence>
<dbReference type="RefSeq" id="XP_046005218.1">
    <property type="nucleotide sequence ID" value="XM_046162814.1"/>
</dbReference>
<keyword evidence="4" id="KW-0238">DNA-binding</keyword>
<dbReference type="SUPFAM" id="SSF57701">
    <property type="entry name" value="Zn2/Cys6 DNA-binding domain"/>
    <property type="match status" value="1"/>
</dbReference>
<dbReference type="Gene3D" id="4.10.240.10">
    <property type="entry name" value="Zn(2)-C6 fungal-type DNA-binding domain"/>
    <property type="match status" value="1"/>
</dbReference>
<keyword evidence="6" id="KW-0539">Nucleus</keyword>
<dbReference type="PROSITE" id="PS00463">
    <property type="entry name" value="ZN2_CY6_FUNGAL_1"/>
    <property type="match status" value="1"/>
</dbReference>
<evidence type="ECO:0000256" key="7">
    <source>
        <dbReference type="SAM" id="MobiDB-lite"/>
    </source>
</evidence>
<proteinExistence type="predicted"/>
<evidence type="ECO:0000256" key="3">
    <source>
        <dbReference type="ARBA" id="ARBA00023015"/>
    </source>
</evidence>
<dbReference type="InterPro" id="IPR001138">
    <property type="entry name" value="Zn2Cys6_DnaBD"/>
</dbReference>
<accession>A0A9P9BJ41</accession>
<evidence type="ECO:0000313" key="9">
    <source>
        <dbReference type="EMBL" id="KAH7014251.1"/>
    </source>
</evidence>
<feature type="region of interest" description="Disordered" evidence="7">
    <location>
        <begin position="385"/>
        <end position="404"/>
    </location>
</feature>
<dbReference type="AlphaFoldDB" id="A0A9P9BJ41"/>
<keyword evidence="5" id="KW-0804">Transcription</keyword>
<dbReference type="Proteomes" id="UP000756346">
    <property type="component" value="Unassembled WGS sequence"/>
</dbReference>
<comment type="caution">
    <text evidence="9">The sequence shown here is derived from an EMBL/GenBank/DDBJ whole genome shotgun (WGS) entry which is preliminary data.</text>
</comment>
<feature type="compositionally biased region" description="Low complexity" evidence="7">
    <location>
        <begin position="518"/>
        <end position="535"/>
    </location>
</feature>
<evidence type="ECO:0000313" key="10">
    <source>
        <dbReference type="Proteomes" id="UP000756346"/>
    </source>
</evidence>
<dbReference type="GO" id="GO:0008270">
    <property type="term" value="F:zinc ion binding"/>
    <property type="evidence" value="ECO:0007669"/>
    <property type="project" value="InterPro"/>
</dbReference>
<dbReference type="PANTHER" id="PTHR36206">
    <property type="entry name" value="ASPERCRYPTIN BIOSYNTHESIS CLUSTER-SPECIFIC TRANSCRIPTION REGULATOR ATNN-RELATED"/>
    <property type="match status" value="1"/>
</dbReference>
<evidence type="ECO:0000256" key="4">
    <source>
        <dbReference type="ARBA" id="ARBA00023125"/>
    </source>
</evidence>
<evidence type="ECO:0000256" key="6">
    <source>
        <dbReference type="ARBA" id="ARBA00023242"/>
    </source>
</evidence>
<evidence type="ECO:0000256" key="5">
    <source>
        <dbReference type="ARBA" id="ARBA00023163"/>
    </source>
</evidence>
<name>A0A9P9BJ41_9PEZI</name>
<dbReference type="PANTHER" id="PTHR36206:SF4">
    <property type="entry name" value="HYPOTHETICAL CONSERVED PROTEIN (EUROFUNG)-RELATED"/>
    <property type="match status" value="1"/>
</dbReference>
<dbReference type="InterPro" id="IPR036864">
    <property type="entry name" value="Zn2-C6_fun-type_DNA-bd_sf"/>
</dbReference>